<feature type="region of interest" description="Disordered" evidence="1">
    <location>
        <begin position="208"/>
        <end position="238"/>
    </location>
</feature>
<dbReference type="Pfam" id="PF12836">
    <property type="entry name" value="HHH_3"/>
    <property type="match status" value="1"/>
</dbReference>
<feature type="region of interest" description="Disordered" evidence="1">
    <location>
        <begin position="1"/>
        <end position="89"/>
    </location>
</feature>
<gene>
    <name evidence="4" type="ORF">GOOTI_121_00460</name>
</gene>
<dbReference type="Proteomes" id="UP000005038">
    <property type="component" value="Unassembled WGS sequence"/>
</dbReference>
<dbReference type="Gene3D" id="3.10.560.10">
    <property type="entry name" value="Outer membrane lipoprotein wza domain like"/>
    <property type="match status" value="1"/>
</dbReference>
<organism evidence="4 5">
    <name type="scientific">Gordonia otitidis (strain DSM 44809 / CCUG 52243 / JCM 12355 / NBRC 100426 / IFM 10032)</name>
    <dbReference type="NCBI Taxonomy" id="1108044"/>
    <lineage>
        <taxon>Bacteria</taxon>
        <taxon>Bacillati</taxon>
        <taxon>Actinomycetota</taxon>
        <taxon>Actinomycetes</taxon>
        <taxon>Mycobacteriales</taxon>
        <taxon>Gordoniaceae</taxon>
        <taxon>Gordonia</taxon>
    </lineage>
</organism>
<comment type="caution">
    <text evidence="4">The sequence shown here is derived from an EMBL/GenBank/DDBJ whole genome shotgun (WGS) entry which is preliminary data.</text>
</comment>
<dbReference type="SUPFAM" id="SSF47781">
    <property type="entry name" value="RuvA domain 2-like"/>
    <property type="match status" value="1"/>
</dbReference>
<dbReference type="Gene3D" id="1.10.150.320">
    <property type="entry name" value="Photosystem II 12 kDa extrinsic protein"/>
    <property type="match status" value="1"/>
</dbReference>
<dbReference type="InterPro" id="IPR004509">
    <property type="entry name" value="Competence_ComEA_HhH"/>
</dbReference>
<sequence length="413" mass="41222">MHAHVLSTIGPRSTDSLSALGCTQERDCGDLPSDSMSDKPIRMTRASAARGGGERGSGRGPDRGRSALDRLSVTAPATVQVDEGRVPSPRDRAGLAELDAIPAVAPPDVVDTVVDNPASVGWGVDTTPGWLAPGDDRHHRYPFAAHGDGVDEDDEDEEDDASRPRRRFAVAPAGAIALILVGVIACAVAGFGLFRSDDVVPAVAFPASAGPSSGASPGSADRPEGAAHPGTAPGAPSVSPTTMVVSVVGLVNKPGLVHLAPRSRVADALARAGGARAGADTTSLNLAQVLNDGDQVLVGYAGKNGQLSLRSAVVAAGAGGGAPTAAPDTGSASESGSGTTGSAGSGPSGGKVDLNTATAEQLDTLPGVGPVTAKAIIDWRAQHAKFTSVDQLGEVDGIGPARLAKLRDLVTVG</sequence>
<evidence type="ECO:0000256" key="2">
    <source>
        <dbReference type="SAM" id="Phobius"/>
    </source>
</evidence>
<dbReference type="SMART" id="SM00278">
    <property type="entry name" value="HhH1"/>
    <property type="match status" value="2"/>
</dbReference>
<dbReference type="PANTHER" id="PTHR21180">
    <property type="entry name" value="ENDONUCLEASE/EXONUCLEASE/PHOSPHATASE FAMILY DOMAIN-CONTAINING PROTEIN 1"/>
    <property type="match status" value="1"/>
</dbReference>
<dbReference type="InterPro" id="IPR010994">
    <property type="entry name" value="RuvA_2-like"/>
</dbReference>
<dbReference type="AlphaFoldDB" id="H5TMQ6"/>
<keyword evidence="4" id="KW-0238">DNA-binding</keyword>
<feature type="transmembrane region" description="Helical" evidence="2">
    <location>
        <begin position="168"/>
        <end position="194"/>
    </location>
</feature>
<feature type="domain" description="Helix-hairpin-helix DNA-binding motif class 1" evidence="3">
    <location>
        <begin position="390"/>
        <end position="409"/>
    </location>
</feature>
<feature type="region of interest" description="Disordered" evidence="1">
    <location>
        <begin position="141"/>
        <end position="165"/>
    </location>
</feature>
<dbReference type="GO" id="GO:0006281">
    <property type="term" value="P:DNA repair"/>
    <property type="evidence" value="ECO:0007669"/>
    <property type="project" value="InterPro"/>
</dbReference>
<feature type="domain" description="Helix-hairpin-helix DNA-binding motif class 1" evidence="3">
    <location>
        <begin position="360"/>
        <end position="379"/>
    </location>
</feature>
<proteinExistence type="predicted"/>
<keyword evidence="5" id="KW-1185">Reference proteome</keyword>
<dbReference type="Pfam" id="PF10531">
    <property type="entry name" value="SLBB"/>
    <property type="match status" value="1"/>
</dbReference>
<feature type="compositionally biased region" description="Gly residues" evidence="1">
    <location>
        <begin position="338"/>
        <end position="349"/>
    </location>
</feature>
<dbReference type="EMBL" id="BAFB01000121">
    <property type="protein sequence ID" value="GAB34764.1"/>
    <property type="molecule type" value="Genomic_DNA"/>
</dbReference>
<dbReference type="InterPro" id="IPR003583">
    <property type="entry name" value="Hlx-hairpin-Hlx_DNA-bd_motif"/>
</dbReference>
<protein>
    <submittedName>
        <fullName evidence="4">DNA-binding protein</fullName>
    </submittedName>
</protein>
<feature type="compositionally biased region" description="Low complexity" evidence="1">
    <location>
        <begin position="323"/>
        <end position="337"/>
    </location>
</feature>
<dbReference type="STRING" id="1108044.GOOTI_121_00460"/>
<keyword evidence="2" id="KW-1133">Transmembrane helix</keyword>
<evidence type="ECO:0000313" key="4">
    <source>
        <dbReference type="EMBL" id="GAB34764.1"/>
    </source>
</evidence>
<feature type="region of interest" description="Disordered" evidence="1">
    <location>
        <begin position="317"/>
        <end position="354"/>
    </location>
</feature>
<keyword evidence="2" id="KW-0472">Membrane</keyword>
<dbReference type="GO" id="GO:0015628">
    <property type="term" value="P:protein secretion by the type II secretion system"/>
    <property type="evidence" value="ECO:0007669"/>
    <property type="project" value="TreeGrafter"/>
</dbReference>
<dbReference type="InterPro" id="IPR051675">
    <property type="entry name" value="Endo/Exo/Phosphatase_dom_1"/>
</dbReference>
<reference evidence="4" key="1">
    <citation type="submission" date="2012-02" db="EMBL/GenBank/DDBJ databases">
        <title>Whole genome shotgun sequence of Gordonia otitidis NBRC 100426.</title>
        <authorList>
            <person name="Yoshida I."/>
            <person name="Hosoyama A."/>
            <person name="Tsuchikane K."/>
            <person name="Katsumata H."/>
            <person name="Yamazaki S."/>
            <person name="Fujita N."/>
        </authorList>
    </citation>
    <scope>NUCLEOTIDE SEQUENCE [LARGE SCALE GENOMIC DNA]</scope>
    <source>
        <strain evidence="4">NBRC 100426</strain>
    </source>
</reference>
<name>H5TMQ6_GORO1</name>
<feature type="compositionally biased region" description="Acidic residues" evidence="1">
    <location>
        <begin position="150"/>
        <end position="160"/>
    </location>
</feature>
<accession>H5TMQ6</accession>
<dbReference type="PANTHER" id="PTHR21180:SF32">
    <property type="entry name" value="ENDONUCLEASE_EXONUCLEASE_PHOSPHATASE FAMILY DOMAIN-CONTAINING PROTEIN 1"/>
    <property type="match status" value="1"/>
</dbReference>
<dbReference type="GO" id="GO:0003677">
    <property type="term" value="F:DNA binding"/>
    <property type="evidence" value="ECO:0007669"/>
    <property type="project" value="UniProtKB-KW"/>
</dbReference>
<dbReference type="NCBIfam" id="TIGR00426">
    <property type="entry name" value="competence protein ComEA helix-hairpin-helix repeat region"/>
    <property type="match status" value="1"/>
</dbReference>
<evidence type="ECO:0000313" key="5">
    <source>
        <dbReference type="Proteomes" id="UP000005038"/>
    </source>
</evidence>
<dbReference type="GO" id="GO:0015627">
    <property type="term" value="C:type II protein secretion system complex"/>
    <property type="evidence" value="ECO:0007669"/>
    <property type="project" value="TreeGrafter"/>
</dbReference>
<evidence type="ECO:0000256" key="1">
    <source>
        <dbReference type="SAM" id="MobiDB-lite"/>
    </source>
</evidence>
<dbReference type="InterPro" id="IPR019554">
    <property type="entry name" value="Soluble_ligand-bd"/>
</dbReference>
<feature type="compositionally biased region" description="Basic and acidic residues" evidence="1">
    <location>
        <begin position="52"/>
        <end position="68"/>
    </location>
</feature>
<evidence type="ECO:0000259" key="3">
    <source>
        <dbReference type="SMART" id="SM00278"/>
    </source>
</evidence>
<keyword evidence="2" id="KW-0812">Transmembrane</keyword>